<accession>A0A7J7RH46</accession>
<proteinExistence type="predicted"/>
<feature type="compositionally biased region" description="Basic and acidic residues" evidence="1">
    <location>
        <begin position="149"/>
        <end position="165"/>
    </location>
</feature>
<organism evidence="2 3">
    <name type="scientific">Myotis myotis</name>
    <name type="common">Greater mouse-eared bat</name>
    <name type="synonym">Vespertilio myotis</name>
    <dbReference type="NCBI Taxonomy" id="51298"/>
    <lineage>
        <taxon>Eukaryota</taxon>
        <taxon>Metazoa</taxon>
        <taxon>Chordata</taxon>
        <taxon>Craniata</taxon>
        <taxon>Vertebrata</taxon>
        <taxon>Euteleostomi</taxon>
        <taxon>Mammalia</taxon>
        <taxon>Eutheria</taxon>
        <taxon>Laurasiatheria</taxon>
        <taxon>Chiroptera</taxon>
        <taxon>Yangochiroptera</taxon>
        <taxon>Vespertilionidae</taxon>
        <taxon>Myotis</taxon>
    </lineage>
</organism>
<dbReference type="AlphaFoldDB" id="A0A7J7RH46"/>
<name>A0A7J7RH46_MYOMY</name>
<evidence type="ECO:0000256" key="1">
    <source>
        <dbReference type="SAM" id="MobiDB-lite"/>
    </source>
</evidence>
<dbReference type="Proteomes" id="UP000527355">
    <property type="component" value="Unassembled WGS sequence"/>
</dbReference>
<sequence length="172" mass="18518">MGFRPRPFQKIGVGGLVQGWLEALSTQAYSGTRRWQSLAPGGSLWSPGMTCWGRPVSGAQSLQATAQVQQEEFKNSGRAEGASSRAGPEGQRGAQVPDCSPSGCHCSHGTEPRATHSWIRIVAKQPQTLSLRPPHILQESRRAGRAHVGPRELQGRKWGTEDPRAGPHALLA</sequence>
<feature type="region of interest" description="Disordered" evidence="1">
    <location>
        <begin position="132"/>
        <end position="172"/>
    </location>
</feature>
<evidence type="ECO:0000313" key="2">
    <source>
        <dbReference type="EMBL" id="KAF6275469.1"/>
    </source>
</evidence>
<evidence type="ECO:0000313" key="3">
    <source>
        <dbReference type="Proteomes" id="UP000527355"/>
    </source>
</evidence>
<dbReference type="EMBL" id="JABWUV010000027">
    <property type="protein sequence ID" value="KAF6275469.1"/>
    <property type="molecule type" value="Genomic_DNA"/>
</dbReference>
<feature type="region of interest" description="Disordered" evidence="1">
    <location>
        <begin position="62"/>
        <end position="99"/>
    </location>
</feature>
<gene>
    <name evidence="2" type="ORF">mMyoMyo1_010325</name>
</gene>
<keyword evidence="3" id="KW-1185">Reference proteome</keyword>
<protein>
    <submittedName>
        <fullName evidence="2">Uncharacterized protein</fullName>
    </submittedName>
</protein>
<comment type="caution">
    <text evidence="2">The sequence shown here is derived from an EMBL/GenBank/DDBJ whole genome shotgun (WGS) entry which is preliminary data.</text>
</comment>
<reference evidence="2 3" key="1">
    <citation type="journal article" date="2020" name="Nature">
        <title>Six reference-quality genomes reveal evolution of bat adaptations.</title>
        <authorList>
            <person name="Jebb D."/>
            <person name="Huang Z."/>
            <person name="Pippel M."/>
            <person name="Hughes G.M."/>
            <person name="Lavrichenko K."/>
            <person name="Devanna P."/>
            <person name="Winkler S."/>
            <person name="Jermiin L.S."/>
            <person name="Skirmuntt E.C."/>
            <person name="Katzourakis A."/>
            <person name="Burkitt-Gray L."/>
            <person name="Ray D.A."/>
            <person name="Sullivan K.A.M."/>
            <person name="Roscito J.G."/>
            <person name="Kirilenko B.M."/>
            <person name="Davalos L.M."/>
            <person name="Corthals A.P."/>
            <person name="Power M.L."/>
            <person name="Jones G."/>
            <person name="Ransome R.D."/>
            <person name="Dechmann D.K.N."/>
            <person name="Locatelli A.G."/>
            <person name="Puechmaille S.J."/>
            <person name="Fedrigo O."/>
            <person name="Jarvis E.D."/>
            <person name="Hiller M."/>
            <person name="Vernes S.C."/>
            <person name="Myers E.W."/>
            <person name="Teeling E.C."/>
        </authorList>
    </citation>
    <scope>NUCLEOTIDE SEQUENCE [LARGE SCALE GENOMIC DNA]</scope>
    <source>
        <strain evidence="2">MMyoMyo1</strain>
        <tissue evidence="2">Flight muscle</tissue>
    </source>
</reference>